<organism evidence="3 4">
    <name type="scientific">Candidatus Coprosoma intestinipullorum</name>
    <dbReference type="NCBI Taxonomy" id="2840752"/>
    <lineage>
        <taxon>Bacteria</taxon>
        <taxon>Bacillati</taxon>
        <taxon>Bacillota</taxon>
        <taxon>Bacillota incertae sedis</taxon>
        <taxon>Candidatus Coprosoma</taxon>
    </lineage>
</organism>
<dbReference type="AlphaFoldDB" id="A0A9D0ZQP9"/>
<proteinExistence type="predicted"/>
<dbReference type="EMBL" id="DVFV01000069">
    <property type="protein sequence ID" value="HIQ90743.1"/>
    <property type="molecule type" value="Genomic_DNA"/>
</dbReference>
<evidence type="ECO:0000259" key="2">
    <source>
        <dbReference type="PROSITE" id="PS50943"/>
    </source>
</evidence>
<dbReference type="InterPro" id="IPR010982">
    <property type="entry name" value="Lambda_DNA-bd_dom_sf"/>
</dbReference>
<gene>
    <name evidence="3" type="ORF">IAB27_03845</name>
</gene>
<sequence length="131" mass="15223">MKTLNKKLYNELERRICMKFSDNLRLLRTKHRLSQKEIGDIVGVTSQAISKWENGIAEPDNDSLLKLSNYFNVSTDYLLGKNDVENQSIRYDDELEKVLFSKAKDLTDDEKKTIINVINAIKKDIDKDLDK</sequence>
<accession>A0A9D0ZQP9</accession>
<protein>
    <submittedName>
        <fullName evidence="3">Helix-turn-helix transcriptional regulator</fullName>
    </submittedName>
</protein>
<dbReference type="PANTHER" id="PTHR46558">
    <property type="entry name" value="TRACRIPTIONAL REGULATORY PROTEIN-RELATED-RELATED"/>
    <property type="match status" value="1"/>
</dbReference>
<comment type="caution">
    <text evidence="3">The sequence shown here is derived from an EMBL/GenBank/DDBJ whole genome shotgun (WGS) entry which is preliminary data.</text>
</comment>
<dbReference type="GO" id="GO:0003677">
    <property type="term" value="F:DNA binding"/>
    <property type="evidence" value="ECO:0007669"/>
    <property type="project" value="UniProtKB-KW"/>
</dbReference>
<name>A0A9D0ZQP9_9FIRM</name>
<dbReference type="Pfam" id="PF01381">
    <property type="entry name" value="HTH_3"/>
    <property type="match status" value="1"/>
</dbReference>
<dbReference type="SMART" id="SM00530">
    <property type="entry name" value="HTH_XRE"/>
    <property type="match status" value="1"/>
</dbReference>
<dbReference type="CDD" id="cd00093">
    <property type="entry name" value="HTH_XRE"/>
    <property type="match status" value="1"/>
</dbReference>
<dbReference type="Proteomes" id="UP000886786">
    <property type="component" value="Unassembled WGS sequence"/>
</dbReference>
<evidence type="ECO:0000256" key="1">
    <source>
        <dbReference type="ARBA" id="ARBA00023125"/>
    </source>
</evidence>
<dbReference type="InterPro" id="IPR001387">
    <property type="entry name" value="Cro/C1-type_HTH"/>
</dbReference>
<evidence type="ECO:0000313" key="4">
    <source>
        <dbReference type="Proteomes" id="UP000886786"/>
    </source>
</evidence>
<dbReference type="PANTHER" id="PTHR46558:SF11">
    <property type="entry name" value="HTH-TYPE TRANSCRIPTIONAL REGULATOR XRE"/>
    <property type="match status" value="1"/>
</dbReference>
<dbReference type="PROSITE" id="PS50943">
    <property type="entry name" value="HTH_CROC1"/>
    <property type="match status" value="1"/>
</dbReference>
<evidence type="ECO:0000313" key="3">
    <source>
        <dbReference type="EMBL" id="HIQ90743.1"/>
    </source>
</evidence>
<keyword evidence="1" id="KW-0238">DNA-binding</keyword>
<reference evidence="3" key="2">
    <citation type="journal article" date="2021" name="PeerJ">
        <title>Extensive microbial diversity within the chicken gut microbiome revealed by metagenomics and culture.</title>
        <authorList>
            <person name="Gilroy R."/>
            <person name="Ravi A."/>
            <person name="Getino M."/>
            <person name="Pursley I."/>
            <person name="Horton D.L."/>
            <person name="Alikhan N.F."/>
            <person name="Baker D."/>
            <person name="Gharbi K."/>
            <person name="Hall N."/>
            <person name="Watson M."/>
            <person name="Adriaenssens E.M."/>
            <person name="Foster-Nyarko E."/>
            <person name="Jarju S."/>
            <person name="Secka A."/>
            <person name="Antonio M."/>
            <person name="Oren A."/>
            <person name="Chaudhuri R.R."/>
            <person name="La Ragione R."/>
            <person name="Hildebrand F."/>
            <person name="Pallen M.J."/>
        </authorList>
    </citation>
    <scope>NUCLEOTIDE SEQUENCE</scope>
    <source>
        <strain evidence="3">CHK147-3167</strain>
    </source>
</reference>
<reference evidence="3" key="1">
    <citation type="submission" date="2020-10" db="EMBL/GenBank/DDBJ databases">
        <authorList>
            <person name="Gilroy R."/>
        </authorList>
    </citation>
    <scope>NUCLEOTIDE SEQUENCE</scope>
    <source>
        <strain evidence="3">CHK147-3167</strain>
    </source>
</reference>
<dbReference type="Gene3D" id="1.10.260.40">
    <property type="entry name" value="lambda repressor-like DNA-binding domains"/>
    <property type="match status" value="1"/>
</dbReference>
<feature type="domain" description="HTH cro/C1-type" evidence="2">
    <location>
        <begin position="24"/>
        <end position="78"/>
    </location>
</feature>
<dbReference type="SUPFAM" id="SSF47413">
    <property type="entry name" value="lambda repressor-like DNA-binding domains"/>
    <property type="match status" value="1"/>
</dbReference>